<dbReference type="Gene3D" id="3.30.70.360">
    <property type="match status" value="1"/>
</dbReference>
<dbReference type="FunFam" id="3.30.70.360:FF:000011">
    <property type="entry name" value="Succinyl-diaminopimelate desuccinylase"/>
    <property type="match status" value="1"/>
</dbReference>
<keyword evidence="17" id="KW-1185">Reference proteome</keyword>
<evidence type="ECO:0000256" key="3">
    <source>
        <dbReference type="ARBA" id="ARBA00005130"/>
    </source>
</evidence>
<dbReference type="GO" id="GO:0008777">
    <property type="term" value="F:acetylornithine deacetylase activity"/>
    <property type="evidence" value="ECO:0007669"/>
    <property type="project" value="TreeGrafter"/>
</dbReference>
<evidence type="ECO:0000256" key="11">
    <source>
        <dbReference type="ARBA" id="ARBA00023154"/>
    </source>
</evidence>
<proteinExistence type="predicted"/>
<dbReference type="PANTHER" id="PTHR43808">
    <property type="entry name" value="ACETYLORNITHINE DEACETYLASE"/>
    <property type="match status" value="1"/>
</dbReference>
<name>A0A919UTC4_9ACTN</name>
<comment type="caution">
    <text evidence="16">The sequence shown here is derived from an EMBL/GenBank/DDBJ whole genome shotgun (WGS) entry which is preliminary data.</text>
</comment>
<accession>A0A919UTC4</accession>
<dbReference type="Pfam" id="PF07687">
    <property type="entry name" value="M20_dimer"/>
    <property type="match status" value="1"/>
</dbReference>
<evidence type="ECO:0000256" key="13">
    <source>
        <dbReference type="ARBA" id="ARBA00051301"/>
    </source>
</evidence>
<gene>
    <name evidence="16" type="ORF">Aph01nite_56000</name>
</gene>
<keyword evidence="9" id="KW-0862">Zinc</keyword>
<dbReference type="EC" id="3.5.1.18" evidence="5 14"/>
<dbReference type="PANTHER" id="PTHR43808:SF31">
    <property type="entry name" value="N-ACETYL-L-CITRULLINE DEACETYLASE"/>
    <property type="match status" value="1"/>
</dbReference>
<dbReference type="NCBIfam" id="TIGR01900">
    <property type="entry name" value="dapE-gram_pos"/>
    <property type="match status" value="1"/>
</dbReference>
<dbReference type="SUPFAM" id="SSF53187">
    <property type="entry name" value="Zn-dependent exopeptidases"/>
    <property type="match status" value="1"/>
</dbReference>
<comment type="cofactor">
    <cofactor evidence="2">
        <name>Zn(2+)</name>
        <dbReference type="ChEBI" id="CHEBI:29105"/>
    </cofactor>
</comment>
<dbReference type="Gene3D" id="3.40.630.10">
    <property type="entry name" value="Zn peptidases"/>
    <property type="match status" value="1"/>
</dbReference>
<dbReference type="InterPro" id="IPR002933">
    <property type="entry name" value="Peptidase_M20"/>
</dbReference>
<dbReference type="InterPro" id="IPR011650">
    <property type="entry name" value="Peptidase_M20_dimer"/>
</dbReference>
<evidence type="ECO:0000256" key="8">
    <source>
        <dbReference type="ARBA" id="ARBA00022801"/>
    </source>
</evidence>
<evidence type="ECO:0000256" key="9">
    <source>
        <dbReference type="ARBA" id="ARBA00022833"/>
    </source>
</evidence>
<evidence type="ECO:0000256" key="14">
    <source>
        <dbReference type="NCBIfam" id="TIGR01900"/>
    </source>
</evidence>
<evidence type="ECO:0000256" key="2">
    <source>
        <dbReference type="ARBA" id="ARBA00001947"/>
    </source>
</evidence>
<dbReference type="InterPro" id="IPR036264">
    <property type="entry name" value="Bact_exopeptidase_dim_dom"/>
</dbReference>
<keyword evidence="6" id="KW-0028">Amino-acid biosynthesis</keyword>
<dbReference type="GO" id="GO:0009089">
    <property type="term" value="P:lysine biosynthetic process via diaminopimelate"/>
    <property type="evidence" value="ECO:0007669"/>
    <property type="project" value="UniProtKB-UniRule"/>
</dbReference>
<evidence type="ECO:0000256" key="5">
    <source>
        <dbReference type="ARBA" id="ARBA00011921"/>
    </source>
</evidence>
<dbReference type="GO" id="GO:0006526">
    <property type="term" value="P:L-arginine biosynthetic process"/>
    <property type="evidence" value="ECO:0007669"/>
    <property type="project" value="TreeGrafter"/>
</dbReference>
<keyword evidence="11" id="KW-0457">Lysine biosynthesis</keyword>
<evidence type="ECO:0000259" key="15">
    <source>
        <dbReference type="Pfam" id="PF07687"/>
    </source>
</evidence>
<dbReference type="Proteomes" id="UP000640052">
    <property type="component" value="Unassembled WGS sequence"/>
</dbReference>
<evidence type="ECO:0000256" key="6">
    <source>
        <dbReference type="ARBA" id="ARBA00022605"/>
    </source>
</evidence>
<sequence length="370" mass="40050">MRFWGRGLSRPRTYPDSLGWCLMRLDQDVRTLTAELVDIASESGNEKPLADAVEAALTRLGHLTVDRDGSNVVARTHLGRPERVVVAGHLDTVPIAGNVPSRIDGDRLYGCGTTDMKSGVAVQLKLALLTEPNRDLTLVFYDCEEVEAARNGLGMLVREHPDWVRGDFAVLMEPTDGEIEGGCQGTMRAEVRTTGVRAHSARSWLGVNAVHRAAEILNRLLAYEPRKPVVDGLAYHEGLNAVRIDGGHAGNVIPDECVVTVNYRFAPDRTEAEAAGFLAEFFAGFDVRITDSAPGARPGLDHPIASAFAAIVGGPPQAKVAWTDVARFSALGVPAVNYGPGNPEVAHKRDEYVELAKIVEAERVMTSWLT</sequence>
<evidence type="ECO:0000313" key="16">
    <source>
        <dbReference type="EMBL" id="GIH27290.1"/>
    </source>
</evidence>
<dbReference type="Pfam" id="PF01546">
    <property type="entry name" value="Peptidase_M20"/>
    <property type="match status" value="1"/>
</dbReference>
<reference evidence="16" key="1">
    <citation type="submission" date="2021-01" db="EMBL/GenBank/DDBJ databases">
        <title>Whole genome shotgun sequence of Acrocarpospora phusangensis NBRC 108782.</title>
        <authorList>
            <person name="Komaki H."/>
            <person name="Tamura T."/>
        </authorList>
    </citation>
    <scope>NUCLEOTIDE SEQUENCE</scope>
    <source>
        <strain evidence="16">NBRC 108782</strain>
    </source>
</reference>
<evidence type="ECO:0000256" key="12">
    <source>
        <dbReference type="ARBA" id="ARBA00023285"/>
    </source>
</evidence>
<comment type="cofactor">
    <cofactor evidence="1">
        <name>Co(2+)</name>
        <dbReference type="ChEBI" id="CHEBI:48828"/>
    </cofactor>
</comment>
<dbReference type="GO" id="GO:0046872">
    <property type="term" value="F:metal ion binding"/>
    <property type="evidence" value="ECO:0007669"/>
    <property type="project" value="UniProtKB-KW"/>
</dbReference>
<dbReference type="InterPro" id="IPR010174">
    <property type="entry name" value="Succinyl-DAP_deSuclase_DapE"/>
</dbReference>
<evidence type="ECO:0000256" key="1">
    <source>
        <dbReference type="ARBA" id="ARBA00001941"/>
    </source>
</evidence>
<evidence type="ECO:0000256" key="7">
    <source>
        <dbReference type="ARBA" id="ARBA00022723"/>
    </source>
</evidence>
<comment type="catalytic activity">
    <reaction evidence="13">
        <text>N-succinyl-(2S,6S)-2,6-diaminopimelate + H2O = (2S,6S)-2,6-diaminopimelate + succinate</text>
        <dbReference type="Rhea" id="RHEA:22608"/>
        <dbReference type="ChEBI" id="CHEBI:15377"/>
        <dbReference type="ChEBI" id="CHEBI:30031"/>
        <dbReference type="ChEBI" id="CHEBI:57609"/>
        <dbReference type="ChEBI" id="CHEBI:58087"/>
        <dbReference type="EC" id="3.5.1.18"/>
    </reaction>
</comment>
<dbReference type="SUPFAM" id="SSF55031">
    <property type="entry name" value="Bacterial exopeptidase dimerisation domain"/>
    <property type="match status" value="1"/>
</dbReference>
<keyword evidence="7" id="KW-0479">Metal-binding</keyword>
<dbReference type="InterPro" id="IPR050072">
    <property type="entry name" value="Peptidase_M20A"/>
</dbReference>
<comment type="subunit">
    <text evidence="4">Homodimer.</text>
</comment>
<keyword evidence="10" id="KW-0220">Diaminopimelate biosynthesis</keyword>
<feature type="domain" description="Peptidase M20 dimerisation" evidence="15">
    <location>
        <begin position="184"/>
        <end position="274"/>
    </location>
</feature>
<comment type="pathway">
    <text evidence="3">Amino-acid biosynthesis; L-lysine biosynthesis via DAP pathway; LL-2,6-diaminopimelate from (S)-tetrahydrodipicolinate (succinylase route): step 3/3.</text>
</comment>
<dbReference type="GO" id="GO:0019877">
    <property type="term" value="P:diaminopimelate biosynthetic process"/>
    <property type="evidence" value="ECO:0007669"/>
    <property type="project" value="UniProtKB-KW"/>
</dbReference>
<keyword evidence="12" id="KW-0170">Cobalt</keyword>
<dbReference type="EMBL" id="BOOA01000053">
    <property type="protein sequence ID" value="GIH27290.1"/>
    <property type="molecule type" value="Genomic_DNA"/>
</dbReference>
<evidence type="ECO:0000313" key="17">
    <source>
        <dbReference type="Proteomes" id="UP000640052"/>
    </source>
</evidence>
<protein>
    <recommendedName>
        <fullName evidence="5 14">Succinyl-diaminopimelate desuccinylase</fullName>
        <ecNumber evidence="5 14">3.5.1.18</ecNumber>
    </recommendedName>
</protein>
<dbReference type="AlphaFoldDB" id="A0A919UTC4"/>
<dbReference type="GO" id="GO:0009014">
    <property type="term" value="F:succinyl-diaminopimelate desuccinylase activity"/>
    <property type="evidence" value="ECO:0007669"/>
    <property type="project" value="UniProtKB-UniRule"/>
</dbReference>
<organism evidence="16 17">
    <name type="scientific">Acrocarpospora phusangensis</name>
    <dbReference type="NCBI Taxonomy" id="1070424"/>
    <lineage>
        <taxon>Bacteria</taxon>
        <taxon>Bacillati</taxon>
        <taxon>Actinomycetota</taxon>
        <taxon>Actinomycetes</taxon>
        <taxon>Streptosporangiales</taxon>
        <taxon>Streptosporangiaceae</taxon>
        <taxon>Acrocarpospora</taxon>
    </lineage>
</organism>
<evidence type="ECO:0000256" key="10">
    <source>
        <dbReference type="ARBA" id="ARBA00022915"/>
    </source>
</evidence>
<evidence type="ECO:0000256" key="4">
    <source>
        <dbReference type="ARBA" id="ARBA00011738"/>
    </source>
</evidence>
<keyword evidence="8" id="KW-0378">Hydrolase</keyword>